<feature type="region of interest" description="Disordered" evidence="1">
    <location>
        <begin position="95"/>
        <end position="143"/>
    </location>
</feature>
<dbReference type="PROSITE" id="PS50181">
    <property type="entry name" value="FBOX"/>
    <property type="match status" value="1"/>
</dbReference>
<dbReference type="InterPro" id="IPR001810">
    <property type="entry name" value="F-box_dom"/>
</dbReference>
<dbReference type="STRING" id="452589.G9P1Z1"/>
<proteinExistence type="predicted"/>
<accession>G9P1Z1</accession>
<dbReference type="InterPro" id="IPR036047">
    <property type="entry name" value="F-box-like_dom_sf"/>
</dbReference>
<feature type="compositionally biased region" description="Acidic residues" evidence="1">
    <location>
        <begin position="100"/>
        <end position="120"/>
    </location>
</feature>
<keyword evidence="4" id="KW-1185">Reference proteome</keyword>
<reference evidence="3 4" key="1">
    <citation type="journal article" date="2011" name="Genome Biol.">
        <title>Comparative genome sequence analysis underscores mycoparasitism as the ancestral life style of Trichoderma.</title>
        <authorList>
            <person name="Kubicek C.P."/>
            <person name="Herrera-Estrella A."/>
            <person name="Seidl-Seiboth V."/>
            <person name="Martinez D.A."/>
            <person name="Druzhinina I.S."/>
            <person name="Thon M."/>
            <person name="Zeilinger S."/>
            <person name="Casas-Flores S."/>
            <person name="Horwitz B.A."/>
            <person name="Mukherjee P.K."/>
            <person name="Mukherjee M."/>
            <person name="Kredics L."/>
            <person name="Alcaraz L.D."/>
            <person name="Aerts A."/>
            <person name="Antal Z."/>
            <person name="Atanasova L."/>
            <person name="Cervantes-Badillo M.G."/>
            <person name="Challacombe J."/>
            <person name="Chertkov O."/>
            <person name="McCluskey K."/>
            <person name="Coulpier F."/>
            <person name="Deshpande N."/>
            <person name="von Doehren H."/>
            <person name="Ebbole D.J."/>
            <person name="Esquivel-Naranjo E.U."/>
            <person name="Fekete E."/>
            <person name="Flipphi M."/>
            <person name="Glaser F."/>
            <person name="Gomez-Rodriguez E.Y."/>
            <person name="Gruber S."/>
            <person name="Han C."/>
            <person name="Henrissat B."/>
            <person name="Hermosa R."/>
            <person name="Hernandez-Onate M."/>
            <person name="Karaffa L."/>
            <person name="Kosti I."/>
            <person name="Le Crom S."/>
            <person name="Lindquist E."/>
            <person name="Lucas S."/>
            <person name="Luebeck M."/>
            <person name="Luebeck P.S."/>
            <person name="Margeot A."/>
            <person name="Metz B."/>
            <person name="Misra M."/>
            <person name="Nevalainen H."/>
            <person name="Omann M."/>
            <person name="Packer N."/>
            <person name="Perrone G."/>
            <person name="Uresti-Rivera E.E."/>
            <person name="Salamov A."/>
            <person name="Schmoll M."/>
            <person name="Seiboth B."/>
            <person name="Shapiro H."/>
            <person name="Sukno S."/>
            <person name="Tamayo-Ramos J.A."/>
            <person name="Tisch D."/>
            <person name="Wiest A."/>
            <person name="Wilkinson H.H."/>
            <person name="Zhang M."/>
            <person name="Coutinho P.M."/>
            <person name="Kenerley C.M."/>
            <person name="Monte E."/>
            <person name="Baker S.E."/>
            <person name="Grigoriev I.V."/>
        </authorList>
    </citation>
    <scope>NUCLEOTIDE SEQUENCE [LARGE SCALE GENOMIC DNA]</scope>
    <source>
        <strain evidence="4">ATCC 20476 / IMI 206040</strain>
    </source>
</reference>
<dbReference type="OMA" id="YEHIAGP"/>
<dbReference type="EMBL" id="ABDG02000026">
    <property type="protein sequence ID" value="EHK43417.1"/>
    <property type="molecule type" value="Genomic_DNA"/>
</dbReference>
<evidence type="ECO:0000313" key="3">
    <source>
        <dbReference type="EMBL" id="EHK43417.1"/>
    </source>
</evidence>
<dbReference type="Proteomes" id="UP000005426">
    <property type="component" value="Unassembled WGS sequence"/>
</dbReference>
<protein>
    <recommendedName>
        <fullName evidence="2">F-box domain-containing protein</fullName>
    </recommendedName>
</protein>
<evidence type="ECO:0000256" key="1">
    <source>
        <dbReference type="SAM" id="MobiDB-lite"/>
    </source>
</evidence>
<comment type="caution">
    <text evidence="3">The sequence shown here is derived from an EMBL/GenBank/DDBJ whole genome shotgun (WGS) entry which is preliminary data.</text>
</comment>
<sequence length="617" mass="71033">MSNDMTAPLYHDKTHCQLCGVIFNINRIRTRDEPRSSAWGNTFTSRHKGWDWVAVSAFDQEDCPDGGCCSVYRGRPGWERRIHPRLYEDDAGDATYAYESGDDDEPLEYDSDAEDEDDGKAEEMTKEEVEASSSQDQESDTEDGKLIFDTKGLDVQEYDTQFLSLSAPYDEDGAVKDEDMESDRHIMALPAARKYEHIAGPGCLNTRGFHGDMISVEEMMDCQTVQGIFRKPEDWTPRDDDMDFERTSMCYALTGLSDFMPASGAGLRCAPHRGEADQCDATNDSDVWCMSSQWTSRILPFHPTCFELFIRISKLRMGQVRLDPLVRLESNSRNDVFGERHADVRDAKSDGWHWSCMPGSEYLVANPVFVPGLKAIFEASMSNGEGFNVRHSPFQDVSENGDVGHEAQDPFLMLPAELRQAVVWNLDSKEIASLRLASRAFYHLPISLWHRLMVREMPWIYEAWCEDPTPYHWAMANASDLKQIREQREAYTIERRRRGEILQDHDVELYAAWEANEPKSPPWFDTPAFQAQLQQSTDIKRAMAPVKLPRERTNWYRLYTDIKANERTVKGLRNRKRIWMNVEHIVAEVEKEWEKEVRERHGAFTTLMGETLESLHL</sequence>
<organism evidence="3 4">
    <name type="scientific">Hypocrea atroviridis (strain ATCC 20476 / IMI 206040)</name>
    <name type="common">Trichoderma atroviride</name>
    <dbReference type="NCBI Taxonomy" id="452589"/>
    <lineage>
        <taxon>Eukaryota</taxon>
        <taxon>Fungi</taxon>
        <taxon>Dikarya</taxon>
        <taxon>Ascomycota</taxon>
        <taxon>Pezizomycotina</taxon>
        <taxon>Sordariomycetes</taxon>
        <taxon>Hypocreomycetidae</taxon>
        <taxon>Hypocreales</taxon>
        <taxon>Hypocreaceae</taxon>
        <taxon>Trichoderma</taxon>
    </lineage>
</organism>
<dbReference type="AlphaFoldDB" id="G9P1Z1"/>
<dbReference type="HOGENOM" id="CLU_006526_1_0_1"/>
<name>G9P1Z1_HYPAI</name>
<evidence type="ECO:0000259" key="2">
    <source>
        <dbReference type="PROSITE" id="PS50181"/>
    </source>
</evidence>
<evidence type="ECO:0000313" key="4">
    <source>
        <dbReference type="Proteomes" id="UP000005426"/>
    </source>
</evidence>
<dbReference type="eggNOG" id="ENOG502SN3P">
    <property type="taxonomic scope" value="Eukaryota"/>
</dbReference>
<dbReference type="SUPFAM" id="SSF81383">
    <property type="entry name" value="F-box domain"/>
    <property type="match status" value="1"/>
</dbReference>
<dbReference type="OrthoDB" id="40579at2759"/>
<gene>
    <name evidence="3" type="ORF">TRIATDRAFT_286021</name>
</gene>
<feature type="domain" description="F-box" evidence="2">
    <location>
        <begin position="408"/>
        <end position="452"/>
    </location>
</feature>